<comment type="caution">
    <text evidence="14">The sequence shown here is derived from an EMBL/GenBank/DDBJ whole genome shotgun (WGS) entry which is preliminary data.</text>
</comment>
<protein>
    <recommendedName>
        <fullName evidence="13">Purine nucleoside phosphorylase</fullName>
    </recommendedName>
</protein>
<evidence type="ECO:0000256" key="8">
    <source>
        <dbReference type="ARBA" id="ARBA00022801"/>
    </source>
</evidence>
<evidence type="ECO:0000256" key="12">
    <source>
        <dbReference type="ARBA" id="ARBA00049893"/>
    </source>
</evidence>
<evidence type="ECO:0000256" key="3">
    <source>
        <dbReference type="ARBA" id="ARBA00001973"/>
    </source>
</evidence>
<keyword evidence="9" id="KW-0862">Zinc</keyword>
<evidence type="ECO:0000313" key="15">
    <source>
        <dbReference type="Proteomes" id="UP000295328"/>
    </source>
</evidence>
<name>A0A4R6BN63_9STAP</name>
<dbReference type="GO" id="GO:0016787">
    <property type="term" value="F:hydrolase activity"/>
    <property type="evidence" value="ECO:0007669"/>
    <property type="project" value="UniProtKB-KW"/>
</dbReference>
<dbReference type="InterPro" id="IPR003730">
    <property type="entry name" value="Cu_polyphenol_OxRdtase"/>
</dbReference>
<dbReference type="InterPro" id="IPR038371">
    <property type="entry name" value="Cu_polyphenol_OxRdtase_sf"/>
</dbReference>
<dbReference type="OrthoDB" id="4279at2"/>
<evidence type="ECO:0000256" key="5">
    <source>
        <dbReference type="ARBA" id="ARBA00007353"/>
    </source>
</evidence>
<dbReference type="AlphaFoldDB" id="A0A4R6BN63"/>
<evidence type="ECO:0000256" key="13">
    <source>
        <dbReference type="RuleBase" id="RU361274"/>
    </source>
</evidence>
<comment type="catalytic activity">
    <reaction evidence="11">
        <text>adenosine + phosphate = alpha-D-ribose 1-phosphate + adenine</text>
        <dbReference type="Rhea" id="RHEA:27642"/>
        <dbReference type="ChEBI" id="CHEBI:16335"/>
        <dbReference type="ChEBI" id="CHEBI:16708"/>
        <dbReference type="ChEBI" id="CHEBI:43474"/>
        <dbReference type="ChEBI" id="CHEBI:57720"/>
        <dbReference type="EC" id="2.4.2.1"/>
    </reaction>
    <physiologicalReaction direction="left-to-right" evidence="11">
        <dbReference type="Rhea" id="RHEA:27643"/>
    </physiologicalReaction>
</comment>
<evidence type="ECO:0000256" key="4">
    <source>
        <dbReference type="ARBA" id="ARBA00003215"/>
    </source>
</evidence>
<dbReference type="CDD" id="cd16833">
    <property type="entry name" value="YfiH"/>
    <property type="match status" value="1"/>
</dbReference>
<comment type="cofactor">
    <cofactor evidence="2">
        <name>Zn(2+)</name>
        <dbReference type="ChEBI" id="CHEBI:29105"/>
    </cofactor>
</comment>
<dbReference type="EMBL" id="SCWE01000001">
    <property type="protein sequence ID" value="TDM03276.1"/>
    <property type="molecule type" value="Genomic_DNA"/>
</dbReference>
<keyword evidence="7" id="KW-0479">Metal-binding</keyword>
<gene>
    <name evidence="14" type="primary">pgeF</name>
    <name evidence="14" type="ORF">ERX37_04100</name>
</gene>
<evidence type="ECO:0000256" key="6">
    <source>
        <dbReference type="ARBA" id="ARBA00022679"/>
    </source>
</evidence>
<dbReference type="GO" id="GO:0005507">
    <property type="term" value="F:copper ion binding"/>
    <property type="evidence" value="ECO:0007669"/>
    <property type="project" value="TreeGrafter"/>
</dbReference>
<dbReference type="GO" id="GO:0017061">
    <property type="term" value="F:S-methyl-5-thioadenosine phosphorylase activity"/>
    <property type="evidence" value="ECO:0007669"/>
    <property type="project" value="UniProtKB-EC"/>
</dbReference>
<sequence>MYTNLANVDHKVIGITNRQHGVSPYPSDALNMALYIDDKIENVHENQRRLAEAIQFDVNQWVFPIQTHESFIAEVGPADRGTNIQTLTSDLHGIDGLYTYSRDVLLTMCYADCVPVYFYSTRDDFIALAHAGWRGTKGRIVQSLIDVYAEPENLKCIIGPSICENCYEVNEDIKSQFRGLGIDEEPYFELKENGLYKIDLQGINRELVISAGVPAEHIEISGICTAEDERFFSYRTEKGNTGRMLAFIGTRDEDASTR</sequence>
<evidence type="ECO:0000313" key="14">
    <source>
        <dbReference type="EMBL" id="TDM03276.1"/>
    </source>
</evidence>
<accession>A0A4R6BN63</accession>
<evidence type="ECO:0000256" key="1">
    <source>
        <dbReference type="ARBA" id="ARBA00000553"/>
    </source>
</evidence>
<comment type="catalytic activity">
    <reaction evidence="10">
        <text>adenosine + H2O + H(+) = inosine + NH4(+)</text>
        <dbReference type="Rhea" id="RHEA:24408"/>
        <dbReference type="ChEBI" id="CHEBI:15377"/>
        <dbReference type="ChEBI" id="CHEBI:15378"/>
        <dbReference type="ChEBI" id="CHEBI:16335"/>
        <dbReference type="ChEBI" id="CHEBI:17596"/>
        <dbReference type="ChEBI" id="CHEBI:28938"/>
        <dbReference type="EC" id="3.5.4.4"/>
    </reaction>
    <physiologicalReaction direction="left-to-right" evidence="10">
        <dbReference type="Rhea" id="RHEA:24409"/>
    </physiologicalReaction>
</comment>
<comment type="catalytic activity">
    <reaction evidence="1">
        <text>inosine + phosphate = alpha-D-ribose 1-phosphate + hypoxanthine</text>
        <dbReference type="Rhea" id="RHEA:27646"/>
        <dbReference type="ChEBI" id="CHEBI:17368"/>
        <dbReference type="ChEBI" id="CHEBI:17596"/>
        <dbReference type="ChEBI" id="CHEBI:43474"/>
        <dbReference type="ChEBI" id="CHEBI:57720"/>
        <dbReference type="EC" id="2.4.2.1"/>
    </reaction>
    <physiologicalReaction direction="left-to-right" evidence="1">
        <dbReference type="Rhea" id="RHEA:27647"/>
    </physiologicalReaction>
</comment>
<dbReference type="PANTHER" id="PTHR30616">
    <property type="entry name" value="UNCHARACTERIZED PROTEIN YFIH"/>
    <property type="match status" value="1"/>
</dbReference>
<dbReference type="SUPFAM" id="SSF64438">
    <property type="entry name" value="CNF1/YfiH-like putative cysteine hydrolases"/>
    <property type="match status" value="1"/>
</dbReference>
<evidence type="ECO:0000256" key="2">
    <source>
        <dbReference type="ARBA" id="ARBA00001947"/>
    </source>
</evidence>
<evidence type="ECO:0000256" key="7">
    <source>
        <dbReference type="ARBA" id="ARBA00022723"/>
    </source>
</evidence>
<evidence type="ECO:0000256" key="10">
    <source>
        <dbReference type="ARBA" id="ARBA00047989"/>
    </source>
</evidence>
<dbReference type="RefSeq" id="WP_133429366.1">
    <property type="nucleotide sequence ID" value="NZ_BMCC01000001.1"/>
</dbReference>
<dbReference type="InterPro" id="IPR011324">
    <property type="entry name" value="Cytotoxic_necrot_fac-like_cat"/>
</dbReference>
<reference evidence="14 15" key="1">
    <citation type="submission" date="2019-01" db="EMBL/GenBank/DDBJ databases">
        <title>Draft genome sequences of the type strains of six Macrococcus species.</title>
        <authorList>
            <person name="Mazhar S."/>
            <person name="Altermann E."/>
            <person name="Hill C."/>
            <person name="Mcauliffe O."/>
        </authorList>
    </citation>
    <scope>NUCLEOTIDE SEQUENCE [LARGE SCALE GENOMIC DNA]</scope>
    <source>
        <strain evidence="14 15">CCM4809</strain>
    </source>
</reference>
<comment type="function">
    <text evidence="4">Purine nucleoside enzyme that catalyzes the phosphorolysis of adenosine and inosine nucleosides, yielding D-ribose 1-phosphate and the respective free bases, adenine and hypoxanthine. Also catalyzes the phosphorolysis of S-methyl-5'-thioadenosine into adenine and S-methyl-5-thio-alpha-D-ribose 1-phosphate. Also has adenosine deaminase activity.</text>
</comment>
<evidence type="ECO:0000256" key="9">
    <source>
        <dbReference type="ARBA" id="ARBA00022833"/>
    </source>
</evidence>
<keyword evidence="15" id="KW-1185">Reference proteome</keyword>
<dbReference type="Pfam" id="PF02578">
    <property type="entry name" value="Cu-oxidase_4"/>
    <property type="match status" value="1"/>
</dbReference>
<comment type="cofactor">
    <cofactor evidence="3">
        <name>Cu(2+)</name>
        <dbReference type="ChEBI" id="CHEBI:29036"/>
    </cofactor>
</comment>
<comment type="similarity">
    <text evidence="5 13">Belongs to the purine nucleoside phosphorylase YfiH/LACC1 family.</text>
</comment>
<proteinExistence type="inferred from homology"/>
<keyword evidence="6" id="KW-0808">Transferase</keyword>
<dbReference type="Gene3D" id="3.60.140.10">
    <property type="entry name" value="CNF1/YfiH-like putative cysteine hydrolases"/>
    <property type="match status" value="1"/>
</dbReference>
<comment type="catalytic activity">
    <reaction evidence="12">
        <text>S-methyl-5'-thioadenosine + phosphate = 5-(methylsulfanyl)-alpha-D-ribose 1-phosphate + adenine</text>
        <dbReference type="Rhea" id="RHEA:11852"/>
        <dbReference type="ChEBI" id="CHEBI:16708"/>
        <dbReference type="ChEBI" id="CHEBI:17509"/>
        <dbReference type="ChEBI" id="CHEBI:43474"/>
        <dbReference type="ChEBI" id="CHEBI:58533"/>
        <dbReference type="EC" id="2.4.2.28"/>
    </reaction>
    <physiologicalReaction direction="left-to-right" evidence="12">
        <dbReference type="Rhea" id="RHEA:11853"/>
    </physiologicalReaction>
</comment>
<dbReference type="PANTHER" id="PTHR30616:SF2">
    <property type="entry name" value="PURINE NUCLEOSIDE PHOSPHORYLASE LACC1"/>
    <property type="match status" value="1"/>
</dbReference>
<keyword evidence="8" id="KW-0378">Hydrolase</keyword>
<organism evidence="14 15">
    <name type="scientific">Macrococcus hajekii</name>
    <dbReference type="NCBI Taxonomy" id="198482"/>
    <lineage>
        <taxon>Bacteria</taxon>
        <taxon>Bacillati</taxon>
        <taxon>Bacillota</taxon>
        <taxon>Bacilli</taxon>
        <taxon>Bacillales</taxon>
        <taxon>Staphylococcaceae</taxon>
        <taxon>Macrococcus</taxon>
    </lineage>
</organism>
<dbReference type="Proteomes" id="UP000295328">
    <property type="component" value="Unassembled WGS sequence"/>
</dbReference>
<dbReference type="NCBIfam" id="TIGR00726">
    <property type="entry name" value="peptidoglycan editing factor PgeF"/>
    <property type="match status" value="1"/>
</dbReference>
<evidence type="ECO:0000256" key="11">
    <source>
        <dbReference type="ARBA" id="ARBA00048968"/>
    </source>
</evidence>